<name>A0ABR1TX86_9PEZI</name>
<evidence type="ECO:0000313" key="3">
    <source>
        <dbReference type="Proteomes" id="UP001480595"/>
    </source>
</evidence>
<protein>
    <submittedName>
        <fullName evidence="2">Uncharacterized protein</fullName>
    </submittedName>
</protein>
<feature type="region of interest" description="Disordered" evidence="1">
    <location>
        <begin position="221"/>
        <end position="254"/>
    </location>
</feature>
<keyword evidence="3" id="KW-1185">Reference proteome</keyword>
<proteinExistence type="predicted"/>
<dbReference type="EMBL" id="JAQQWL010000011">
    <property type="protein sequence ID" value="KAK8050480.1"/>
    <property type="molecule type" value="Genomic_DNA"/>
</dbReference>
<feature type="compositionally biased region" description="Acidic residues" evidence="1">
    <location>
        <begin position="110"/>
        <end position="123"/>
    </location>
</feature>
<gene>
    <name evidence="2" type="ORF">PG994_012210</name>
</gene>
<feature type="compositionally biased region" description="Gly residues" evidence="1">
    <location>
        <begin position="222"/>
        <end position="237"/>
    </location>
</feature>
<feature type="compositionally biased region" description="Basic and acidic residues" evidence="1">
    <location>
        <begin position="124"/>
        <end position="138"/>
    </location>
</feature>
<dbReference type="GeneID" id="92096682"/>
<dbReference type="RefSeq" id="XP_066712729.1">
    <property type="nucleotide sequence ID" value="XM_066863619.1"/>
</dbReference>
<evidence type="ECO:0000256" key="1">
    <source>
        <dbReference type="SAM" id="MobiDB-lite"/>
    </source>
</evidence>
<evidence type="ECO:0000313" key="2">
    <source>
        <dbReference type="EMBL" id="KAK8050480.1"/>
    </source>
</evidence>
<sequence length="254" mass="27182">MAPPQQRQAIDDDGTAGLSLYSAFLQDEDLQEEDVVEIHLGLLSPPLTPLGGVSGDQTRPLFIIRSSDDEDDDDEMCHPLPLSVPPRDNSPGPLMASSNGGKDGGGGGGGEEEDEEGGEDITEEERGWRLKEAQEKAAHGVRVATAGQCLHPRPRPISRRSGPMTVLGLDRMAALANLQEEEVEEEEESAEERGWRTAALACRSGGEVRGRRAAFERIRQGGKLGSGYPKGGAPHYGGRGRRSAATRVYGDSET</sequence>
<reference evidence="2 3" key="1">
    <citation type="submission" date="2023-01" db="EMBL/GenBank/DDBJ databases">
        <title>Analysis of 21 Apiospora genomes using comparative genomics revels a genus with tremendous synthesis potential of carbohydrate active enzymes and secondary metabolites.</title>
        <authorList>
            <person name="Sorensen T."/>
        </authorList>
    </citation>
    <scope>NUCLEOTIDE SEQUENCE [LARGE SCALE GENOMIC DNA]</scope>
    <source>
        <strain evidence="2 3">CBS 135458</strain>
    </source>
</reference>
<dbReference type="Proteomes" id="UP001480595">
    <property type="component" value="Unassembled WGS sequence"/>
</dbReference>
<feature type="region of interest" description="Disordered" evidence="1">
    <location>
        <begin position="44"/>
        <end position="163"/>
    </location>
</feature>
<organism evidence="2 3">
    <name type="scientific">Apiospora phragmitis</name>
    <dbReference type="NCBI Taxonomy" id="2905665"/>
    <lineage>
        <taxon>Eukaryota</taxon>
        <taxon>Fungi</taxon>
        <taxon>Dikarya</taxon>
        <taxon>Ascomycota</taxon>
        <taxon>Pezizomycotina</taxon>
        <taxon>Sordariomycetes</taxon>
        <taxon>Xylariomycetidae</taxon>
        <taxon>Amphisphaeriales</taxon>
        <taxon>Apiosporaceae</taxon>
        <taxon>Apiospora</taxon>
    </lineage>
</organism>
<accession>A0ABR1TX86</accession>
<comment type="caution">
    <text evidence="2">The sequence shown here is derived from an EMBL/GenBank/DDBJ whole genome shotgun (WGS) entry which is preliminary data.</text>
</comment>